<dbReference type="GO" id="GO:0003729">
    <property type="term" value="F:mRNA binding"/>
    <property type="evidence" value="ECO:0007669"/>
    <property type="project" value="TreeGrafter"/>
</dbReference>
<dbReference type="InterPro" id="IPR045117">
    <property type="entry name" value="ATXN2-like"/>
</dbReference>
<dbReference type="SMART" id="SM01272">
    <property type="entry name" value="LsmAD"/>
    <property type="match status" value="1"/>
</dbReference>
<dbReference type="Proteomes" id="UP000187209">
    <property type="component" value="Unassembled WGS sequence"/>
</dbReference>
<feature type="domain" description="LsmAD" evidence="1">
    <location>
        <begin position="131"/>
        <end position="192"/>
    </location>
</feature>
<evidence type="ECO:0000259" key="1">
    <source>
        <dbReference type="SMART" id="SM01272"/>
    </source>
</evidence>
<accession>A0A1R2B0F9</accession>
<evidence type="ECO:0000313" key="2">
    <source>
        <dbReference type="EMBL" id="OMJ70252.1"/>
    </source>
</evidence>
<organism evidence="2 3">
    <name type="scientific">Stentor coeruleus</name>
    <dbReference type="NCBI Taxonomy" id="5963"/>
    <lineage>
        <taxon>Eukaryota</taxon>
        <taxon>Sar</taxon>
        <taxon>Alveolata</taxon>
        <taxon>Ciliophora</taxon>
        <taxon>Postciliodesmatophora</taxon>
        <taxon>Heterotrichea</taxon>
        <taxon>Heterotrichida</taxon>
        <taxon>Stentoridae</taxon>
        <taxon>Stentor</taxon>
    </lineage>
</organism>
<gene>
    <name evidence="2" type="ORF">SteCoe_31819</name>
</gene>
<comment type="caution">
    <text evidence="2">The sequence shown here is derived from an EMBL/GenBank/DDBJ whole genome shotgun (WGS) entry which is preliminary data.</text>
</comment>
<dbReference type="Pfam" id="PF06741">
    <property type="entry name" value="LsmAD"/>
    <property type="match status" value="1"/>
</dbReference>
<evidence type="ECO:0000313" key="3">
    <source>
        <dbReference type="Proteomes" id="UP000187209"/>
    </source>
</evidence>
<dbReference type="AlphaFoldDB" id="A0A1R2B0F9"/>
<dbReference type="GO" id="GO:0034063">
    <property type="term" value="P:stress granule assembly"/>
    <property type="evidence" value="ECO:0007669"/>
    <property type="project" value="TreeGrafter"/>
</dbReference>
<dbReference type="InterPro" id="IPR009604">
    <property type="entry name" value="LsmAD_domain"/>
</dbReference>
<protein>
    <recommendedName>
        <fullName evidence="1">LsmAD domain-containing protein</fullName>
    </recommendedName>
</protein>
<dbReference type="PANTHER" id="PTHR12854">
    <property type="entry name" value="ATAXIN 2-RELATED"/>
    <property type="match status" value="1"/>
</dbReference>
<proteinExistence type="predicted"/>
<name>A0A1R2B0F9_9CILI</name>
<dbReference type="EMBL" id="MPUH01001107">
    <property type="protein sequence ID" value="OMJ70252.1"/>
    <property type="molecule type" value="Genomic_DNA"/>
</dbReference>
<reference evidence="2 3" key="1">
    <citation type="submission" date="2016-11" db="EMBL/GenBank/DDBJ databases">
        <title>The macronuclear genome of Stentor coeruleus: a giant cell with tiny introns.</title>
        <authorList>
            <person name="Slabodnick M."/>
            <person name="Ruby J.G."/>
            <person name="Reiff S.B."/>
            <person name="Swart E.C."/>
            <person name="Gosai S."/>
            <person name="Prabakaran S."/>
            <person name="Witkowska E."/>
            <person name="Larue G.E."/>
            <person name="Fisher S."/>
            <person name="Freeman R.M."/>
            <person name="Gunawardena J."/>
            <person name="Chu W."/>
            <person name="Stover N.A."/>
            <person name="Gregory B.D."/>
            <person name="Nowacki M."/>
            <person name="Derisi J."/>
            <person name="Roy S.W."/>
            <person name="Marshall W.F."/>
            <person name="Sood P."/>
        </authorList>
    </citation>
    <scope>NUCLEOTIDE SEQUENCE [LARGE SCALE GENOMIC DNA]</scope>
    <source>
        <strain evidence="2">WM001</strain>
    </source>
</reference>
<sequence length="336" mass="38998">MDLNDFFTTLSKNTPKAVRVKLLQSCFSKFTDKSCKIKKPTENEQFGKLNKGSSPACIFFSTKSHTQSFVFSSLQSLTVRYQQKKFKTDKEISKSQKGSRKLENWVLEGPEISLDKGDRNWNQFETNEKQYGVVSTYNEELYTTKKVPLSQLSKEQIKRAKKLEKEIINKGSNDFDEAEEDEEKLFGAVLGTGRFIEKPEEDPVPKRERATSMGSSIEFFTKDEYRKTRQYLMNPHRIKKDHKSPQVGFLDALNLNIAQPMNEEVILSFIKFKQERLPSKDNVLNDFREFSKTLKTSKLETIHEEPLKNRMKSVLDIFITTWKGVNTLTPNNKMII</sequence>
<dbReference type="PANTHER" id="PTHR12854:SF7">
    <property type="entry name" value="ATAXIN-2 HOMOLOG"/>
    <property type="match status" value="1"/>
</dbReference>
<keyword evidence="3" id="KW-1185">Reference proteome</keyword>
<dbReference type="OrthoDB" id="447812at2759"/>
<dbReference type="GO" id="GO:0010494">
    <property type="term" value="C:cytoplasmic stress granule"/>
    <property type="evidence" value="ECO:0007669"/>
    <property type="project" value="TreeGrafter"/>
</dbReference>